<feature type="transmembrane region" description="Helical" evidence="7">
    <location>
        <begin position="417"/>
        <end position="433"/>
    </location>
</feature>
<protein>
    <submittedName>
        <fullName evidence="9">MFS transporter</fullName>
    </submittedName>
</protein>
<feature type="transmembrane region" description="Helical" evidence="7">
    <location>
        <begin position="60"/>
        <end position="79"/>
    </location>
</feature>
<accession>A0ABS2J7D7</accession>
<keyword evidence="3" id="KW-1003">Cell membrane</keyword>
<keyword evidence="10" id="KW-1185">Reference proteome</keyword>
<keyword evidence="4 7" id="KW-0812">Transmembrane</keyword>
<feature type="transmembrane region" description="Helical" evidence="7">
    <location>
        <begin position="123"/>
        <end position="141"/>
    </location>
</feature>
<comment type="caution">
    <text evidence="9">The sequence shown here is derived from an EMBL/GenBank/DDBJ whole genome shotgun (WGS) entry which is preliminary data.</text>
</comment>
<feature type="transmembrane region" description="Helical" evidence="7">
    <location>
        <begin position="26"/>
        <end position="48"/>
    </location>
</feature>
<feature type="transmembrane region" description="Helical" evidence="7">
    <location>
        <begin position="282"/>
        <end position="305"/>
    </location>
</feature>
<dbReference type="PANTHER" id="PTHR42718:SF46">
    <property type="entry name" value="BLR6921 PROTEIN"/>
    <property type="match status" value="1"/>
</dbReference>
<dbReference type="InterPro" id="IPR005829">
    <property type="entry name" value="Sugar_transporter_CS"/>
</dbReference>
<dbReference type="InterPro" id="IPR020846">
    <property type="entry name" value="MFS_dom"/>
</dbReference>
<dbReference type="InterPro" id="IPR011701">
    <property type="entry name" value="MFS"/>
</dbReference>
<keyword evidence="2" id="KW-0813">Transport</keyword>
<feature type="transmembrane region" description="Helical" evidence="7">
    <location>
        <begin position="311"/>
        <end position="334"/>
    </location>
</feature>
<keyword evidence="6 7" id="KW-0472">Membrane</keyword>
<dbReference type="PROSITE" id="PS00216">
    <property type="entry name" value="SUGAR_TRANSPORT_1"/>
    <property type="match status" value="1"/>
</dbReference>
<evidence type="ECO:0000256" key="4">
    <source>
        <dbReference type="ARBA" id="ARBA00022692"/>
    </source>
</evidence>
<feature type="transmembrane region" description="Helical" evidence="7">
    <location>
        <begin position="453"/>
        <end position="474"/>
    </location>
</feature>
<dbReference type="PRINTS" id="PR01036">
    <property type="entry name" value="TCRTETB"/>
</dbReference>
<gene>
    <name evidence="9" type="ORF">JQN84_02200</name>
</gene>
<comment type="subcellular location">
    <subcellularLocation>
        <location evidence="1">Cell membrane</location>
        <topology evidence="1">Multi-pass membrane protein</topology>
    </subcellularLocation>
</comment>
<proteinExistence type="predicted"/>
<evidence type="ECO:0000313" key="9">
    <source>
        <dbReference type="EMBL" id="MBM7081359.1"/>
    </source>
</evidence>
<feature type="transmembrane region" description="Helical" evidence="7">
    <location>
        <begin position="212"/>
        <end position="232"/>
    </location>
</feature>
<feature type="transmembrane region" description="Helical" evidence="7">
    <location>
        <begin position="341"/>
        <end position="362"/>
    </location>
</feature>
<dbReference type="Gene3D" id="1.20.1250.20">
    <property type="entry name" value="MFS general substrate transporter like domains"/>
    <property type="match status" value="2"/>
</dbReference>
<feature type="domain" description="Major facilitator superfamily (MFS) profile" evidence="8">
    <location>
        <begin position="25"/>
        <end position="481"/>
    </location>
</feature>
<evidence type="ECO:0000256" key="6">
    <source>
        <dbReference type="ARBA" id="ARBA00023136"/>
    </source>
</evidence>
<reference evidence="9 10" key="1">
    <citation type="submission" date="2021-02" db="EMBL/GenBank/DDBJ databases">
        <authorList>
            <person name="Lee D.-H."/>
        </authorList>
    </citation>
    <scope>NUCLEOTIDE SEQUENCE [LARGE SCALE GENOMIC DNA]</scope>
    <source>
        <strain evidence="9 10">MMS20-R2-29</strain>
    </source>
</reference>
<feature type="transmembrane region" description="Helical" evidence="7">
    <location>
        <begin position="374"/>
        <end position="396"/>
    </location>
</feature>
<keyword evidence="5 7" id="KW-1133">Transmembrane helix</keyword>
<dbReference type="Proteomes" id="UP000809587">
    <property type="component" value="Unassembled WGS sequence"/>
</dbReference>
<evidence type="ECO:0000256" key="3">
    <source>
        <dbReference type="ARBA" id="ARBA00022475"/>
    </source>
</evidence>
<evidence type="ECO:0000256" key="5">
    <source>
        <dbReference type="ARBA" id="ARBA00022989"/>
    </source>
</evidence>
<dbReference type="PROSITE" id="PS50850">
    <property type="entry name" value="MFS"/>
    <property type="match status" value="1"/>
</dbReference>
<dbReference type="InterPro" id="IPR036259">
    <property type="entry name" value="MFS_trans_sf"/>
</dbReference>
<feature type="transmembrane region" description="Helical" evidence="7">
    <location>
        <begin position="238"/>
        <end position="261"/>
    </location>
</feature>
<evidence type="ECO:0000256" key="2">
    <source>
        <dbReference type="ARBA" id="ARBA00022448"/>
    </source>
</evidence>
<name>A0ABS2J7D7_9ACTN</name>
<dbReference type="PANTHER" id="PTHR42718">
    <property type="entry name" value="MAJOR FACILITATOR SUPERFAMILY MULTIDRUG TRANSPORTER MFSC"/>
    <property type="match status" value="1"/>
</dbReference>
<evidence type="ECO:0000256" key="1">
    <source>
        <dbReference type="ARBA" id="ARBA00004651"/>
    </source>
</evidence>
<organism evidence="9 10">
    <name type="scientific">Micromonospora humidisoli</name>
    <dbReference type="NCBI Taxonomy" id="2807622"/>
    <lineage>
        <taxon>Bacteria</taxon>
        <taxon>Bacillati</taxon>
        <taxon>Actinomycetota</taxon>
        <taxon>Actinomycetes</taxon>
        <taxon>Micromonosporales</taxon>
        <taxon>Micromonosporaceae</taxon>
        <taxon>Micromonospora</taxon>
    </lineage>
</organism>
<feature type="transmembrane region" description="Helical" evidence="7">
    <location>
        <begin position="91"/>
        <end position="117"/>
    </location>
</feature>
<evidence type="ECO:0000256" key="7">
    <source>
        <dbReference type="SAM" id="Phobius"/>
    </source>
</evidence>
<dbReference type="SUPFAM" id="SSF103473">
    <property type="entry name" value="MFS general substrate transporter"/>
    <property type="match status" value="1"/>
</dbReference>
<evidence type="ECO:0000259" key="8">
    <source>
        <dbReference type="PROSITE" id="PS50850"/>
    </source>
</evidence>
<dbReference type="CDD" id="cd17321">
    <property type="entry name" value="MFS_MMR_MDR_like"/>
    <property type="match status" value="1"/>
</dbReference>
<dbReference type="RefSeq" id="WP_204956712.1">
    <property type="nucleotide sequence ID" value="NZ_JAFEUO010000001.1"/>
</dbReference>
<feature type="transmembrane region" description="Helical" evidence="7">
    <location>
        <begin position="153"/>
        <end position="172"/>
    </location>
</feature>
<sequence>MTDRKVSPGGAPAAGAVGVPHRWRALAVLACTQFLLILDTAIINVAVPSIGADLDISPTGLSWVANAYLITFGGLLLLGGRSADHVGRRRVFVIGLVVLVVGSAVGAAADSAGWLIAGRAMQGLAAALAAAAALALVLGIFPEGPERHRALGIFAAMAGAGGAVGTVLGGLLTDSLGWRSTFLMNVLVGAVLVVLALRLVPDMHEPGDRRAFDAIGAGTVTAGLGLLAYALVSTGNLGWLAGRTVGAAVLAVLCLLAFVVVERRSSHPLVPLGVFRRRRLRTANVLGGLAQLILFPTFFFVSIYLQDVLGYSPLGGGLGLLPMSLVVIGVAGMCERLIARLGLEVAMTAGFVLVALGMLWLSRLSHDGDFVSDVLGPTVLLGIGLPLVTVTTNVAATAEATVAEVGLASGLINTSQQIGAVVGLAVMAGVAAARTSQVTGDDPARLDPAATTAGFQAAFLVGAVVALVAAVVAVRLRRARPVTPGPATVSGR</sequence>
<dbReference type="EMBL" id="JAFEUO010000001">
    <property type="protein sequence ID" value="MBM7081359.1"/>
    <property type="molecule type" value="Genomic_DNA"/>
</dbReference>
<dbReference type="Pfam" id="PF07690">
    <property type="entry name" value="MFS_1"/>
    <property type="match status" value="1"/>
</dbReference>
<evidence type="ECO:0000313" key="10">
    <source>
        <dbReference type="Proteomes" id="UP000809587"/>
    </source>
</evidence>
<feature type="transmembrane region" description="Helical" evidence="7">
    <location>
        <begin position="178"/>
        <end position="200"/>
    </location>
</feature>